<dbReference type="Proteomes" id="UP001205843">
    <property type="component" value="Unassembled WGS sequence"/>
</dbReference>
<keyword evidence="2" id="KW-1185">Reference proteome</keyword>
<dbReference type="GO" id="GO:0016787">
    <property type="term" value="F:hydrolase activity"/>
    <property type="evidence" value="ECO:0007669"/>
    <property type="project" value="UniProtKB-KW"/>
</dbReference>
<organism evidence="1 2">
    <name type="scientific">Natronocella acetinitrilica</name>
    <dbReference type="NCBI Taxonomy" id="414046"/>
    <lineage>
        <taxon>Bacteria</taxon>
        <taxon>Pseudomonadati</taxon>
        <taxon>Pseudomonadota</taxon>
        <taxon>Gammaproteobacteria</taxon>
        <taxon>Chromatiales</taxon>
        <taxon>Ectothiorhodospiraceae</taxon>
        <taxon>Natronocella</taxon>
    </lineage>
</organism>
<protein>
    <submittedName>
        <fullName evidence="1">Urease superfamily metal-dependent hydrolase</fullName>
    </submittedName>
</protein>
<reference evidence="1" key="1">
    <citation type="submission" date="2022-03" db="EMBL/GenBank/DDBJ databases">
        <title>Genomic Encyclopedia of Type Strains, Phase III (KMG-III): the genomes of soil and plant-associated and newly described type strains.</title>
        <authorList>
            <person name="Whitman W."/>
        </authorList>
    </citation>
    <scope>NUCLEOTIDE SEQUENCE</scope>
    <source>
        <strain evidence="1">ANL 6-2</strain>
    </source>
</reference>
<gene>
    <name evidence="1" type="ORF">J2T57_004000</name>
</gene>
<dbReference type="RefSeq" id="WP_253484015.1">
    <property type="nucleotide sequence ID" value="NZ_JALJXV010000011.1"/>
</dbReference>
<proteinExistence type="predicted"/>
<dbReference type="EMBL" id="JALJXV010000011">
    <property type="protein sequence ID" value="MCP1676827.1"/>
    <property type="molecule type" value="Genomic_DNA"/>
</dbReference>
<keyword evidence="1" id="KW-0378">Hydrolase</keyword>
<comment type="caution">
    <text evidence="1">The sequence shown here is derived from an EMBL/GenBank/DDBJ whole genome shotgun (WGS) entry which is preliminary data.</text>
</comment>
<evidence type="ECO:0000313" key="2">
    <source>
        <dbReference type="Proteomes" id="UP001205843"/>
    </source>
</evidence>
<accession>A0AAE3GAR5</accession>
<evidence type="ECO:0000313" key="1">
    <source>
        <dbReference type="EMBL" id="MCP1676827.1"/>
    </source>
</evidence>
<dbReference type="AlphaFoldDB" id="A0AAE3GAR5"/>
<name>A0AAE3GAR5_9GAMM</name>
<sequence>MSKTVTAAYDNIDKANNALDELISEGFIREEVFLDKSNNQVKVIVPDSVRRRAEDILRRHEPNDLWDRPFEPA</sequence>